<dbReference type="InterPro" id="IPR059000">
    <property type="entry name" value="ATPase_P-type_domA"/>
</dbReference>
<evidence type="ECO:0000256" key="14">
    <source>
        <dbReference type="ARBA" id="ARBA00022989"/>
    </source>
</evidence>
<dbReference type="SFLD" id="SFLDG00002">
    <property type="entry name" value="C1.7:_P-type_atpase_like"/>
    <property type="match status" value="1"/>
</dbReference>
<dbReference type="Gene3D" id="3.40.50.1000">
    <property type="entry name" value="HAD superfamily/HAD-like"/>
    <property type="match status" value="1"/>
</dbReference>
<dbReference type="AlphaFoldDB" id="A0AAF1BS88"/>
<dbReference type="GO" id="GO:0005886">
    <property type="term" value="C:plasma membrane"/>
    <property type="evidence" value="ECO:0007669"/>
    <property type="project" value="UniProtKB-SubCell"/>
</dbReference>
<evidence type="ECO:0000256" key="15">
    <source>
        <dbReference type="ARBA" id="ARBA00023136"/>
    </source>
</evidence>
<evidence type="ECO:0000256" key="6">
    <source>
        <dbReference type="ARBA" id="ARBA00022475"/>
    </source>
</evidence>
<evidence type="ECO:0000256" key="13">
    <source>
        <dbReference type="ARBA" id="ARBA00022967"/>
    </source>
</evidence>
<evidence type="ECO:0000256" key="11">
    <source>
        <dbReference type="ARBA" id="ARBA00022840"/>
    </source>
</evidence>
<evidence type="ECO:0000256" key="7">
    <source>
        <dbReference type="ARBA" id="ARBA00022519"/>
    </source>
</evidence>
<sequence>MSSTARSATTPSEEAKSVSFEHAAPQTLAKVNNNAVTLVDPVHKPASYGTFTSRLRRAFGRKDKARSLSDTVEAAISARLGGLATQSPDAVLAALESDWGGLSATAVDAKFKTFGPNALEPDNKLKVPHLLFTALVNPFSVVLVCLAIIAIATGDHATFTVIMVMVVVSASLRFWQDLKSVVKAKRLAQGVKTMVHVRRKNFDMSTETVVESAELVPGDVLELRSGDLIPADCILLKASSLSVSQSMLTGEALPVDKTPYAPDDVEVAKETDSTGDMWAANVLLSGTSVAFGQGLAVVVTTGTKTYFASMGDALTGPRKSNAFERTVRRVSYLLLAVTILMAPIVLVIQGTINKSSGWKNALLFALSVAVGLTPEMLPVVVNANLARGAILLARKNVLVKRLDGVQNLGGITTFCTDKTGTLTIDKVEVHSSLTMQNKESIRPLHLTVVNSTLQTGARSLLDTAVINANDGTHGPEIDMNDLFVEKVHEIPFDSARRMLSVVVKDKRAQHTVITKGAVDEVLSRCKSFTTSDTGSLFETTSAQPLSTAHKAIAKATALSLNTQGLRLVAVAIRSLGQMGEFTEEDRHSDWVEQDLTLVGFVAFLDPPKEDAKQAIVDLRALGIRIKILTGDAPEIARKVAVQVGLLTDEEAAQPETVITGEGLSVLVGELTVEDVTAAVKNATVLAKLSPFQKRQVVELLQADGEAVGMMGDGVNDALALQAADVGISVDTGTEVAKSASEIILLEKSLAAVVEGVLLGRKSMVNTIKYFKMTLSSNFGNVFSVMAASFWLPYQPMQPLQLLIQNILYDLSQSAIPFDNVDEDMLAVPVQWSLMSILRFMLVFGPTSSIFDIATFSLNWFYYGIRGENDAGVAIAQTHWFLEGSMTQTLVVYILRTDKIPFIQSRPSIIFACVVATMLIVAQVLPWIPGLNTAFQFVHPKALIYPFLVGVAVTYCALVQLMKVFYTRIFHEWF</sequence>
<dbReference type="Gene3D" id="2.70.150.10">
    <property type="entry name" value="Calcium-transporting ATPase, cytoplasmic transduction domain A"/>
    <property type="match status" value="1"/>
</dbReference>
<dbReference type="PANTHER" id="PTHR42861">
    <property type="entry name" value="CALCIUM-TRANSPORTING ATPASE"/>
    <property type="match status" value="1"/>
</dbReference>
<evidence type="ECO:0000256" key="2">
    <source>
        <dbReference type="ARBA" id="ARBA00004429"/>
    </source>
</evidence>
<evidence type="ECO:0000256" key="10">
    <source>
        <dbReference type="ARBA" id="ARBA00022741"/>
    </source>
</evidence>
<proteinExistence type="inferred from homology"/>
<evidence type="ECO:0000256" key="12">
    <source>
        <dbReference type="ARBA" id="ARBA00022842"/>
    </source>
</evidence>
<dbReference type="InterPro" id="IPR023214">
    <property type="entry name" value="HAD_sf"/>
</dbReference>
<dbReference type="InterPro" id="IPR008250">
    <property type="entry name" value="ATPase_P-typ_transduc_dom_A_sf"/>
</dbReference>
<evidence type="ECO:0000256" key="5">
    <source>
        <dbReference type="ARBA" id="ARBA00013555"/>
    </source>
</evidence>
<dbReference type="SFLD" id="SFLDF00027">
    <property type="entry name" value="p-type_atpase"/>
    <property type="match status" value="1"/>
</dbReference>
<keyword evidence="15 19" id="KW-0472">Membrane</keyword>
<evidence type="ECO:0000256" key="9">
    <source>
        <dbReference type="ARBA" id="ARBA00022692"/>
    </source>
</evidence>
<dbReference type="SUPFAM" id="SSF81660">
    <property type="entry name" value="Metal cation-transporting ATPase, ATP-binding domain N"/>
    <property type="match status" value="1"/>
</dbReference>
<keyword evidence="14 19" id="KW-1133">Transmembrane helix</keyword>
<dbReference type="SFLD" id="SFLDS00003">
    <property type="entry name" value="Haloacid_Dehalogenase"/>
    <property type="match status" value="1"/>
</dbReference>
<dbReference type="NCBIfam" id="TIGR01524">
    <property type="entry name" value="ATPase-IIIB_Mg"/>
    <property type="match status" value="1"/>
</dbReference>
<evidence type="ECO:0000256" key="8">
    <source>
        <dbReference type="ARBA" id="ARBA00022553"/>
    </source>
</evidence>
<dbReference type="GeneID" id="87809831"/>
<dbReference type="Gene3D" id="1.20.1110.10">
    <property type="entry name" value="Calcium-transporting ATPase, transmembrane domain"/>
    <property type="match status" value="1"/>
</dbReference>
<feature type="transmembrane region" description="Helical" evidence="19">
    <location>
        <begin position="942"/>
        <end position="965"/>
    </location>
</feature>
<dbReference type="NCBIfam" id="TIGR01494">
    <property type="entry name" value="ATPase_P-type"/>
    <property type="match status" value="1"/>
</dbReference>
<evidence type="ECO:0000256" key="3">
    <source>
        <dbReference type="ARBA" id="ARBA00008746"/>
    </source>
</evidence>
<comment type="function">
    <text evidence="1">Mediates magnesium influx to the cytosol.</text>
</comment>
<keyword evidence="11" id="KW-0067">ATP-binding</keyword>
<keyword evidence="22" id="KW-1185">Reference proteome</keyword>
<dbReference type="SUPFAM" id="SSF81665">
    <property type="entry name" value="Calcium ATPase, transmembrane domain M"/>
    <property type="match status" value="1"/>
</dbReference>
<dbReference type="PRINTS" id="PR01836">
    <property type="entry name" value="MGATPASE"/>
</dbReference>
<dbReference type="InterPro" id="IPR006068">
    <property type="entry name" value="ATPase_P-typ_cation-transptr_C"/>
</dbReference>
<keyword evidence="8" id="KW-0597">Phosphoprotein</keyword>
<gene>
    <name evidence="21" type="primary">mgtB</name>
    <name evidence="21" type="ORF">LOC62_04G006609</name>
</gene>
<keyword evidence="12" id="KW-0460">Magnesium</keyword>
<evidence type="ECO:0000256" key="18">
    <source>
        <dbReference type="SAM" id="MobiDB-lite"/>
    </source>
</evidence>
<dbReference type="Proteomes" id="UP000827549">
    <property type="component" value="Chromosome 4"/>
</dbReference>
<dbReference type="Gene3D" id="3.40.1110.10">
    <property type="entry name" value="Calcium-transporting ATPase, cytoplasmic domain N"/>
    <property type="match status" value="1"/>
</dbReference>
<dbReference type="Pfam" id="PF00122">
    <property type="entry name" value="E1-E2_ATPase"/>
    <property type="match status" value="1"/>
</dbReference>
<feature type="region of interest" description="Disordered" evidence="18">
    <location>
        <begin position="1"/>
        <end position="21"/>
    </location>
</feature>
<feature type="transmembrane region" description="Helical" evidence="19">
    <location>
        <begin position="130"/>
        <end position="151"/>
    </location>
</feature>
<dbReference type="GO" id="GO:0005524">
    <property type="term" value="F:ATP binding"/>
    <property type="evidence" value="ECO:0007669"/>
    <property type="project" value="UniProtKB-KW"/>
</dbReference>
<keyword evidence="13" id="KW-1278">Translocase</keyword>
<feature type="transmembrane region" description="Helical" evidence="19">
    <location>
        <begin position="361"/>
        <end position="385"/>
    </location>
</feature>
<comment type="catalytic activity">
    <reaction evidence="17">
        <text>Mg(2+)(out) + ATP + H2O = Mg(2+)(in) + ADP + phosphate + H(+)</text>
        <dbReference type="Rhea" id="RHEA:10260"/>
        <dbReference type="ChEBI" id="CHEBI:15377"/>
        <dbReference type="ChEBI" id="CHEBI:15378"/>
        <dbReference type="ChEBI" id="CHEBI:18420"/>
        <dbReference type="ChEBI" id="CHEBI:30616"/>
        <dbReference type="ChEBI" id="CHEBI:43474"/>
        <dbReference type="ChEBI" id="CHEBI:456216"/>
        <dbReference type="EC" id="7.2.2.14"/>
    </reaction>
</comment>
<dbReference type="InterPro" id="IPR001757">
    <property type="entry name" value="P_typ_ATPase"/>
</dbReference>
<protein>
    <recommendedName>
        <fullName evidence="5">Magnesium-transporting ATPase, P-type 1</fullName>
        <ecNumber evidence="4">7.2.2.14</ecNumber>
    </recommendedName>
    <alternativeName>
        <fullName evidence="16">Mg(2+) transport ATPase, P-type 1</fullName>
    </alternativeName>
</protein>
<dbReference type="Pfam" id="PF13246">
    <property type="entry name" value="Cation_ATPase"/>
    <property type="match status" value="1"/>
</dbReference>
<evidence type="ECO:0000256" key="16">
    <source>
        <dbReference type="ARBA" id="ARBA00029806"/>
    </source>
</evidence>
<dbReference type="InterPro" id="IPR023298">
    <property type="entry name" value="ATPase_P-typ_TM_dom_sf"/>
</dbReference>
<dbReference type="InterPro" id="IPR004014">
    <property type="entry name" value="ATPase_P-typ_cation-transptr_N"/>
</dbReference>
<keyword evidence="9 19" id="KW-0812">Transmembrane</keyword>
<dbReference type="GO" id="GO:0015444">
    <property type="term" value="F:P-type magnesium transporter activity"/>
    <property type="evidence" value="ECO:0007669"/>
    <property type="project" value="UniProtKB-EC"/>
</dbReference>
<reference evidence="21" key="1">
    <citation type="submission" date="2023-10" db="EMBL/GenBank/DDBJ databases">
        <authorList>
            <person name="Noh H."/>
        </authorList>
    </citation>
    <scope>NUCLEOTIDE SEQUENCE</scope>
    <source>
        <strain evidence="21">DUCC4014</strain>
    </source>
</reference>
<dbReference type="SUPFAM" id="SSF81653">
    <property type="entry name" value="Calcium ATPase, transduction domain A"/>
    <property type="match status" value="1"/>
</dbReference>
<feature type="transmembrane region" description="Helical" evidence="19">
    <location>
        <begin position="836"/>
        <end position="861"/>
    </location>
</feature>
<evidence type="ECO:0000256" key="1">
    <source>
        <dbReference type="ARBA" id="ARBA00003954"/>
    </source>
</evidence>
<dbReference type="EC" id="7.2.2.14" evidence="4"/>
<feature type="transmembrane region" description="Helical" evidence="19">
    <location>
        <begin position="330"/>
        <end position="349"/>
    </location>
</feature>
<evidence type="ECO:0000259" key="20">
    <source>
        <dbReference type="SMART" id="SM00831"/>
    </source>
</evidence>
<dbReference type="SMART" id="SM00831">
    <property type="entry name" value="Cation_ATPase_N"/>
    <property type="match status" value="1"/>
</dbReference>
<dbReference type="Pfam" id="PF00690">
    <property type="entry name" value="Cation_ATPase_N"/>
    <property type="match status" value="1"/>
</dbReference>
<dbReference type="InterPro" id="IPR023299">
    <property type="entry name" value="ATPase_P-typ_cyto_dom_N"/>
</dbReference>
<dbReference type="GO" id="GO:0016887">
    <property type="term" value="F:ATP hydrolysis activity"/>
    <property type="evidence" value="ECO:0007669"/>
    <property type="project" value="InterPro"/>
</dbReference>
<accession>A0AAF1BS88</accession>
<evidence type="ECO:0000256" key="17">
    <source>
        <dbReference type="ARBA" id="ARBA00047295"/>
    </source>
</evidence>
<evidence type="ECO:0000313" key="22">
    <source>
        <dbReference type="Proteomes" id="UP000827549"/>
    </source>
</evidence>
<feature type="transmembrane region" description="Helical" evidence="19">
    <location>
        <begin position="908"/>
        <end position="927"/>
    </location>
</feature>
<feature type="transmembrane region" description="Helical" evidence="19">
    <location>
        <begin position="157"/>
        <end position="175"/>
    </location>
</feature>
<dbReference type="Pfam" id="PF00689">
    <property type="entry name" value="Cation_ATPase_C"/>
    <property type="match status" value="1"/>
</dbReference>
<dbReference type="InterPro" id="IPR018303">
    <property type="entry name" value="ATPase_P-typ_P_site"/>
</dbReference>
<evidence type="ECO:0000256" key="19">
    <source>
        <dbReference type="SAM" id="Phobius"/>
    </source>
</evidence>
<feature type="domain" description="Cation-transporting P-type ATPase N-terminal" evidence="20">
    <location>
        <begin position="82"/>
        <end position="155"/>
    </location>
</feature>
<dbReference type="PROSITE" id="PS00154">
    <property type="entry name" value="ATPASE_E1_E2"/>
    <property type="match status" value="1"/>
</dbReference>
<dbReference type="InterPro" id="IPR036412">
    <property type="entry name" value="HAD-like_sf"/>
</dbReference>
<dbReference type="SUPFAM" id="SSF56784">
    <property type="entry name" value="HAD-like"/>
    <property type="match status" value="1"/>
</dbReference>
<dbReference type="RefSeq" id="XP_062629160.1">
    <property type="nucleotide sequence ID" value="XM_062773176.1"/>
</dbReference>
<organism evidence="21 22">
    <name type="scientific">Vanrija pseudolonga</name>
    <dbReference type="NCBI Taxonomy" id="143232"/>
    <lineage>
        <taxon>Eukaryota</taxon>
        <taxon>Fungi</taxon>
        <taxon>Dikarya</taxon>
        <taxon>Basidiomycota</taxon>
        <taxon>Agaricomycotina</taxon>
        <taxon>Tremellomycetes</taxon>
        <taxon>Trichosporonales</taxon>
        <taxon>Trichosporonaceae</taxon>
        <taxon>Vanrija</taxon>
    </lineage>
</organism>
<comment type="subcellular location">
    <subcellularLocation>
        <location evidence="2">Cell inner membrane</location>
        <topology evidence="2">Multi-pass membrane protein</topology>
    </subcellularLocation>
</comment>
<keyword evidence="6" id="KW-1003">Cell membrane</keyword>
<dbReference type="InterPro" id="IPR044492">
    <property type="entry name" value="P_typ_ATPase_HD_dom"/>
</dbReference>
<comment type="similarity">
    <text evidence="3">Belongs to the cation transport ATPase (P-type) (TC 3.A.3) family. Type IIIB subfamily.</text>
</comment>
<keyword evidence="10" id="KW-0547">Nucleotide-binding</keyword>
<name>A0AAF1BS88_9TREE</name>
<dbReference type="EMBL" id="CP086717">
    <property type="protein sequence ID" value="WOO83128.1"/>
    <property type="molecule type" value="Genomic_DNA"/>
</dbReference>
<evidence type="ECO:0000256" key="4">
    <source>
        <dbReference type="ARBA" id="ARBA00012786"/>
    </source>
</evidence>
<dbReference type="InterPro" id="IPR006415">
    <property type="entry name" value="P-type_ATPase_IIIB"/>
</dbReference>
<feature type="compositionally biased region" description="Polar residues" evidence="18">
    <location>
        <begin position="1"/>
        <end position="12"/>
    </location>
</feature>
<evidence type="ECO:0000313" key="21">
    <source>
        <dbReference type="EMBL" id="WOO83128.1"/>
    </source>
</evidence>
<keyword evidence="7" id="KW-0997">Cell inner membrane</keyword>